<evidence type="ECO:0000313" key="9">
    <source>
        <dbReference type="Proteomes" id="UP000229974"/>
    </source>
</evidence>
<feature type="transmembrane region" description="Helical" evidence="6">
    <location>
        <begin position="135"/>
        <end position="156"/>
    </location>
</feature>
<dbReference type="Pfam" id="PF09335">
    <property type="entry name" value="VTT_dom"/>
    <property type="match status" value="1"/>
</dbReference>
<keyword evidence="4 6" id="KW-1133">Transmembrane helix</keyword>
<name>A0A2J0Q2G9_9ENTR</name>
<protein>
    <recommendedName>
        <fullName evidence="6">TVP38/TMEM64 family membrane protein</fullName>
    </recommendedName>
</protein>
<dbReference type="RefSeq" id="WP_047717768.1">
    <property type="nucleotide sequence ID" value="NZ_CP060480.1"/>
</dbReference>
<feature type="transmembrane region" description="Helical" evidence="6">
    <location>
        <begin position="52"/>
        <end position="76"/>
    </location>
</feature>
<dbReference type="AlphaFoldDB" id="A0A2J0Q2G9"/>
<dbReference type="OrthoDB" id="9800167at2"/>
<accession>A0A2J0Q2G9</accession>
<dbReference type="InterPro" id="IPR032816">
    <property type="entry name" value="VTT_dom"/>
</dbReference>
<evidence type="ECO:0000256" key="5">
    <source>
        <dbReference type="ARBA" id="ARBA00023136"/>
    </source>
</evidence>
<proteinExistence type="inferred from homology"/>
<dbReference type="PANTHER" id="PTHR12677:SF59">
    <property type="entry name" value="GOLGI APPARATUS MEMBRANE PROTEIN TVP38-RELATED"/>
    <property type="match status" value="1"/>
</dbReference>
<sequence length="227" mass="25300">MNIKKISLLCALLGAFVLTVVLLPPGMLSLGTLKMHQQTLLDRVEQAPLQSALIYFAVYVLLSALSIPGAALLTLLGGALFSLWEATLLVSFASTLGATLAMLVSRYLLRDWVQRRFAAQMSTIDAGMDRDGARYLFALRLMPLFPFFLVNLLMGLTRLRVRHYWWVSQLAMLPATVIYLNAGRELGKLTALRDILSPGLLFAFTLLGLLPLVTRWLFSRYIPSIKK</sequence>
<dbReference type="PANTHER" id="PTHR12677">
    <property type="entry name" value="GOLGI APPARATUS MEMBRANE PROTEIN TVP38-RELATED"/>
    <property type="match status" value="1"/>
</dbReference>
<feature type="transmembrane region" description="Helical" evidence="6">
    <location>
        <begin position="163"/>
        <end position="180"/>
    </location>
</feature>
<comment type="subcellular location">
    <subcellularLocation>
        <location evidence="1 6">Cell membrane</location>
        <topology evidence="1 6">Multi-pass membrane protein</topology>
    </subcellularLocation>
</comment>
<keyword evidence="5 6" id="KW-0472">Membrane</keyword>
<dbReference type="STRING" id="299766.BFV68_08675"/>
<comment type="caution">
    <text evidence="8">The sequence shown here is derived from an EMBL/GenBank/DDBJ whole genome shotgun (WGS) entry which is preliminary data.</text>
</comment>
<dbReference type="InterPro" id="IPR015414">
    <property type="entry name" value="TMEM64"/>
</dbReference>
<dbReference type="Proteomes" id="UP000229974">
    <property type="component" value="Unassembled WGS sequence"/>
</dbReference>
<evidence type="ECO:0000313" key="8">
    <source>
        <dbReference type="EMBL" id="PJD85829.1"/>
    </source>
</evidence>
<evidence type="ECO:0000256" key="6">
    <source>
        <dbReference type="RuleBase" id="RU366058"/>
    </source>
</evidence>
<feature type="transmembrane region" description="Helical" evidence="6">
    <location>
        <begin position="88"/>
        <end position="109"/>
    </location>
</feature>
<feature type="transmembrane region" description="Helical" evidence="6">
    <location>
        <begin position="200"/>
        <end position="218"/>
    </location>
</feature>
<evidence type="ECO:0000256" key="1">
    <source>
        <dbReference type="ARBA" id="ARBA00004651"/>
    </source>
</evidence>
<dbReference type="GO" id="GO:0005886">
    <property type="term" value="C:plasma membrane"/>
    <property type="evidence" value="ECO:0007669"/>
    <property type="project" value="UniProtKB-SubCell"/>
</dbReference>
<evidence type="ECO:0000256" key="2">
    <source>
        <dbReference type="ARBA" id="ARBA00022475"/>
    </source>
</evidence>
<evidence type="ECO:0000256" key="3">
    <source>
        <dbReference type="ARBA" id="ARBA00022692"/>
    </source>
</evidence>
<keyword evidence="3 6" id="KW-0812">Transmembrane</keyword>
<dbReference type="EMBL" id="NEEW01000005">
    <property type="protein sequence ID" value="PJD85829.1"/>
    <property type="molecule type" value="Genomic_DNA"/>
</dbReference>
<gene>
    <name evidence="8" type="ORF">B9Q30_07885</name>
</gene>
<evidence type="ECO:0000256" key="4">
    <source>
        <dbReference type="ARBA" id="ARBA00022989"/>
    </source>
</evidence>
<evidence type="ECO:0000259" key="7">
    <source>
        <dbReference type="Pfam" id="PF09335"/>
    </source>
</evidence>
<organism evidence="8 9">
    <name type="scientific">Enterobacter hormaechei</name>
    <dbReference type="NCBI Taxonomy" id="158836"/>
    <lineage>
        <taxon>Bacteria</taxon>
        <taxon>Pseudomonadati</taxon>
        <taxon>Pseudomonadota</taxon>
        <taxon>Gammaproteobacteria</taxon>
        <taxon>Enterobacterales</taxon>
        <taxon>Enterobacteriaceae</taxon>
        <taxon>Enterobacter</taxon>
        <taxon>Enterobacter cloacae complex</taxon>
    </lineage>
</organism>
<keyword evidence="2 6" id="KW-1003">Cell membrane</keyword>
<reference evidence="8 9" key="1">
    <citation type="journal article" date="2017" name="J. Antimicrob. Chemother.">
        <title>Characterization of the population structure, drug resistance mechanisms and plasmids of the community-associated Enterobacter cloacae complex in China.</title>
        <authorList>
            <person name="Zhou K."/>
            <person name="Yu W."/>
            <person name="Cao X."/>
            <person name="Shen P."/>
            <person name="Lu H."/>
            <person name="Luo Q."/>
            <person name="Rossen J.W.A."/>
            <person name="Xiao Y."/>
        </authorList>
    </citation>
    <scope>NUCLEOTIDE SEQUENCE [LARGE SCALE GENOMIC DNA]</scope>
    <source>
        <strain evidence="8 9">ECC904</strain>
    </source>
</reference>
<feature type="domain" description="VTT" evidence="7">
    <location>
        <begin position="67"/>
        <end position="184"/>
    </location>
</feature>
<comment type="similarity">
    <text evidence="6">Belongs to the TVP38/TMEM64 family.</text>
</comment>